<feature type="region of interest" description="Disordered" evidence="1">
    <location>
        <begin position="1"/>
        <end position="29"/>
    </location>
</feature>
<name>A0ABW4QQQ3_9BACT</name>
<dbReference type="Proteomes" id="UP001597197">
    <property type="component" value="Unassembled WGS sequence"/>
</dbReference>
<sequence>MSNPASRPGPDPEWEAALQQLRRQPKAQPQPFFYARVQARLAAQLLPRRAWLPGWVRRPAYAVLLGMLVLAVSGDGAALRPAAAPGHYTSDPTDPPAPRPAP</sequence>
<evidence type="ECO:0000313" key="2">
    <source>
        <dbReference type="EMBL" id="MFD1871918.1"/>
    </source>
</evidence>
<evidence type="ECO:0000313" key="3">
    <source>
        <dbReference type="Proteomes" id="UP001597197"/>
    </source>
</evidence>
<reference evidence="3" key="1">
    <citation type="journal article" date="2019" name="Int. J. Syst. Evol. Microbiol.">
        <title>The Global Catalogue of Microorganisms (GCM) 10K type strain sequencing project: providing services to taxonomists for standard genome sequencing and annotation.</title>
        <authorList>
            <consortium name="The Broad Institute Genomics Platform"/>
            <consortium name="The Broad Institute Genome Sequencing Center for Infectious Disease"/>
            <person name="Wu L."/>
            <person name="Ma J."/>
        </authorList>
    </citation>
    <scope>NUCLEOTIDE SEQUENCE [LARGE SCALE GENOMIC DNA]</scope>
    <source>
        <strain evidence="3">CGMCC 1.15795</strain>
    </source>
</reference>
<protein>
    <submittedName>
        <fullName evidence="2">Uncharacterized protein</fullName>
    </submittedName>
</protein>
<comment type="caution">
    <text evidence="2">The sequence shown here is derived from an EMBL/GenBank/DDBJ whole genome shotgun (WGS) entry which is preliminary data.</text>
</comment>
<evidence type="ECO:0000256" key="1">
    <source>
        <dbReference type="SAM" id="MobiDB-lite"/>
    </source>
</evidence>
<accession>A0ABW4QQQ3</accession>
<feature type="compositionally biased region" description="Pro residues" evidence="1">
    <location>
        <begin position="93"/>
        <end position="102"/>
    </location>
</feature>
<keyword evidence="3" id="KW-1185">Reference proteome</keyword>
<gene>
    <name evidence="2" type="ORF">ACFSDX_05745</name>
</gene>
<feature type="region of interest" description="Disordered" evidence="1">
    <location>
        <begin position="80"/>
        <end position="102"/>
    </location>
</feature>
<dbReference type="EMBL" id="JBHUFD010000001">
    <property type="protein sequence ID" value="MFD1871918.1"/>
    <property type="molecule type" value="Genomic_DNA"/>
</dbReference>
<proteinExistence type="predicted"/>
<dbReference type="RefSeq" id="WP_382312248.1">
    <property type="nucleotide sequence ID" value="NZ_JBHUFD010000001.1"/>
</dbReference>
<organism evidence="2 3">
    <name type="scientific">Hymenobacter bucti</name>
    <dbReference type="NCBI Taxonomy" id="1844114"/>
    <lineage>
        <taxon>Bacteria</taxon>
        <taxon>Pseudomonadati</taxon>
        <taxon>Bacteroidota</taxon>
        <taxon>Cytophagia</taxon>
        <taxon>Cytophagales</taxon>
        <taxon>Hymenobacteraceae</taxon>
        <taxon>Hymenobacter</taxon>
    </lineage>
</organism>